<dbReference type="PANTHER" id="PTHR47659">
    <property type="entry name" value="ZN(II)2CYS6 TRANSCRIPTION FACTOR (EUROFUNG)-RELATED"/>
    <property type="match status" value="1"/>
</dbReference>
<keyword evidence="1" id="KW-0479">Metal-binding</keyword>
<dbReference type="InterPro" id="IPR050335">
    <property type="entry name" value="ERT1_acuK_gluconeogen_tf"/>
</dbReference>
<feature type="non-terminal residue" evidence="4">
    <location>
        <position position="1"/>
    </location>
</feature>
<dbReference type="PANTHER" id="PTHR47659:SF7">
    <property type="entry name" value="FUNGAL TRANSCRIPTIONAL REGULATORY PROTEIN, N-TERMINAL DOMAIN-CONTAINING PROTEIN"/>
    <property type="match status" value="1"/>
</dbReference>
<evidence type="ECO:0000256" key="2">
    <source>
        <dbReference type="ARBA" id="ARBA00023242"/>
    </source>
</evidence>
<dbReference type="GO" id="GO:0046872">
    <property type="term" value="F:metal ion binding"/>
    <property type="evidence" value="ECO:0007669"/>
    <property type="project" value="UniProtKB-KW"/>
</dbReference>
<organism evidence="4 5">
    <name type="scientific">Rhizopus stolonifer</name>
    <name type="common">Rhizopus nigricans</name>
    <dbReference type="NCBI Taxonomy" id="4846"/>
    <lineage>
        <taxon>Eukaryota</taxon>
        <taxon>Fungi</taxon>
        <taxon>Fungi incertae sedis</taxon>
        <taxon>Mucoromycota</taxon>
        <taxon>Mucoromycotina</taxon>
        <taxon>Mucoromycetes</taxon>
        <taxon>Mucorales</taxon>
        <taxon>Mucorineae</taxon>
        <taxon>Rhizopodaceae</taxon>
        <taxon>Rhizopus</taxon>
    </lineage>
</organism>
<evidence type="ECO:0000313" key="4">
    <source>
        <dbReference type="EMBL" id="RCH84355.1"/>
    </source>
</evidence>
<dbReference type="Proteomes" id="UP000253551">
    <property type="component" value="Unassembled WGS sequence"/>
</dbReference>
<protein>
    <recommendedName>
        <fullName evidence="6">Zn(2)-C6 fungal-type domain-containing protein</fullName>
    </recommendedName>
</protein>
<dbReference type="STRING" id="4846.A0A367J350"/>
<reference evidence="4 5" key="1">
    <citation type="journal article" date="2018" name="G3 (Bethesda)">
        <title>Phylogenetic and Phylogenomic Definition of Rhizopus Species.</title>
        <authorList>
            <person name="Gryganskyi A.P."/>
            <person name="Golan J."/>
            <person name="Dolatabadi S."/>
            <person name="Mondo S."/>
            <person name="Robb S."/>
            <person name="Idnurm A."/>
            <person name="Muszewska A."/>
            <person name="Steczkiewicz K."/>
            <person name="Masonjones S."/>
            <person name="Liao H.L."/>
            <person name="Gajdeczka M.T."/>
            <person name="Anike F."/>
            <person name="Vuek A."/>
            <person name="Anishchenko I.M."/>
            <person name="Voigt K."/>
            <person name="de Hoog G.S."/>
            <person name="Smith M.E."/>
            <person name="Heitman J."/>
            <person name="Vilgalys R."/>
            <person name="Stajich J.E."/>
        </authorList>
    </citation>
    <scope>NUCLEOTIDE SEQUENCE [LARGE SCALE GENOMIC DNA]</scope>
    <source>
        <strain evidence="4 5">LSU 92-RS-03</strain>
    </source>
</reference>
<evidence type="ECO:0000313" key="5">
    <source>
        <dbReference type="Proteomes" id="UP000253551"/>
    </source>
</evidence>
<evidence type="ECO:0008006" key="6">
    <source>
        <dbReference type="Google" id="ProtNLM"/>
    </source>
</evidence>
<keyword evidence="2" id="KW-0539">Nucleus</keyword>
<dbReference type="OrthoDB" id="5575144at2759"/>
<evidence type="ECO:0000256" key="3">
    <source>
        <dbReference type="SAM" id="MobiDB-lite"/>
    </source>
</evidence>
<proteinExistence type="predicted"/>
<keyword evidence="5" id="KW-1185">Reference proteome</keyword>
<sequence>CDDGRACQRCVKFGIADTCVDSPRKQRKKGFKRGPYRKREKQSTEPESVVLNSYSTIKSSKDTSLLITSNMDSQNLAFCMQPADLTDVEMTRLWETNNASNSFQIKDSDDKNDFNFTVPGTNASIVNTPSYYQDPRYLVENTNTVSSSSSLKTLNYANTTHQNAAPHINSNDFLPLYDNALFALPKTENNVFISVTHPSPYDLNGIHDAFHYSELGFDMTHGLDVHLSNHTNQWLKSNMLDNQDYITGIYV</sequence>
<accession>A0A367J350</accession>
<name>A0A367J350_RHIST</name>
<feature type="compositionally biased region" description="Basic residues" evidence="3">
    <location>
        <begin position="25"/>
        <end position="40"/>
    </location>
</feature>
<evidence type="ECO:0000256" key="1">
    <source>
        <dbReference type="ARBA" id="ARBA00022723"/>
    </source>
</evidence>
<feature type="region of interest" description="Disordered" evidence="3">
    <location>
        <begin position="24"/>
        <end position="47"/>
    </location>
</feature>
<gene>
    <name evidence="4" type="ORF">CU098_008105</name>
</gene>
<dbReference type="EMBL" id="PJQM01004467">
    <property type="protein sequence ID" value="RCH84355.1"/>
    <property type="molecule type" value="Genomic_DNA"/>
</dbReference>
<dbReference type="AlphaFoldDB" id="A0A367J350"/>
<comment type="caution">
    <text evidence="4">The sequence shown here is derived from an EMBL/GenBank/DDBJ whole genome shotgun (WGS) entry which is preliminary data.</text>
</comment>